<dbReference type="RefSeq" id="WP_315949996.1">
    <property type="nucleotide sequence ID" value="NZ_JAWCUD010000001.1"/>
</dbReference>
<dbReference type="InterPro" id="IPR014903">
    <property type="entry name" value="DUF1796"/>
</dbReference>
<keyword evidence="2" id="KW-1185">Reference proteome</keyword>
<sequence>MALKLYEIKGSYDAIVSLGSACNPSLQLKRHQLRTFSGPLDWHVSLSLSDVNRLLKNKFHNFMDLSNMKLIDGVAHLLDDGVPIQSVKSHFVKDTLYNILSVHDFPIDPNQHWTMTYPSYLEKMNRRINRLLDKMQTSRTMLFVRWAANYEQAVELQTVLSEMVKGQFTVLILCPVDGANVVSLLDWGMERVCAVEVPSDPNRNATWDYVFQGVNIN</sequence>
<gene>
    <name evidence="1" type="ORF">RQP52_05725</name>
</gene>
<dbReference type="EMBL" id="JAWCUD010000001">
    <property type="protein sequence ID" value="MDU0200580.1"/>
    <property type="molecule type" value="Genomic_DNA"/>
</dbReference>
<protein>
    <submittedName>
        <fullName evidence="1">DUF1796 family putative cysteine peptidase</fullName>
    </submittedName>
</protein>
<dbReference type="Proteomes" id="UP001260980">
    <property type="component" value="Unassembled WGS sequence"/>
</dbReference>
<name>A0ABU3R8H7_9BACL</name>
<reference evidence="1 2" key="1">
    <citation type="submission" date="2023-10" db="EMBL/GenBank/DDBJ databases">
        <title>Paenibacillus strain PFR10 Genome sequencing and assembly.</title>
        <authorList>
            <person name="Kim I."/>
        </authorList>
    </citation>
    <scope>NUCLEOTIDE SEQUENCE [LARGE SCALE GENOMIC DNA]</scope>
    <source>
        <strain evidence="1 2">PFR10</strain>
    </source>
</reference>
<comment type="caution">
    <text evidence="1">The sequence shown here is derived from an EMBL/GenBank/DDBJ whole genome shotgun (WGS) entry which is preliminary data.</text>
</comment>
<proteinExistence type="predicted"/>
<evidence type="ECO:0000313" key="2">
    <source>
        <dbReference type="Proteomes" id="UP001260980"/>
    </source>
</evidence>
<dbReference type="Pfam" id="PF08795">
    <property type="entry name" value="DUF1796"/>
    <property type="match status" value="1"/>
</dbReference>
<evidence type="ECO:0000313" key="1">
    <source>
        <dbReference type="EMBL" id="MDU0200580.1"/>
    </source>
</evidence>
<organism evidence="1 2">
    <name type="scientific">Paenibacillus violae</name>
    <dbReference type="NCBI Taxonomy" id="3077234"/>
    <lineage>
        <taxon>Bacteria</taxon>
        <taxon>Bacillati</taxon>
        <taxon>Bacillota</taxon>
        <taxon>Bacilli</taxon>
        <taxon>Bacillales</taxon>
        <taxon>Paenibacillaceae</taxon>
        <taxon>Paenibacillus</taxon>
    </lineage>
</organism>
<accession>A0ABU3R8H7</accession>